<evidence type="ECO:0000313" key="1">
    <source>
        <dbReference type="EMBL" id="KAB7495809.1"/>
    </source>
</evidence>
<organism evidence="1 2">
    <name type="scientific">Armadillidium nasatum</name>
    <dbReference type="NCBI Taxonomy" id="96803"/>
    <lineage>
        <taxon>Eukaryota</taxon>
        <taxon>Metazoa</taxon>
        <taxon>Ecdysozoa</taxon>
        <taxon>Arthropoda</taxon>
        <taxon>Crustacea</taxon>
        <taxon>Multicrustacea</taxon>
        <taxon>Malacostraca</taxon>
        <taxon>Eumalacostraca</taxon>
        <taxon>Peracarida</taxon>
        <taxon>Isopoda</taxon>
        <taxon>Oniscidea</taxon>
        <taxon>Crinocheta</taxon>
        <taxon>Armadillidiidae</taxon>
        <taxon>Armadillidium</taxon>
    </lineage>
</organism>
<name>A0A5N5SQA5_9CRUS</name>
<keyword evidence="2" id="KW-1185">Reference proteome</keyword>
<dbReference type="EMBL" id="SEYY01022091">
    <property type="protein sequence ID" value="KAB7495809.1"/>
    <property type="molecule type" value="Genomic_DNA"/>
</dbReference>
<evidence type="ECO:0000313" key="2">
    <source>
        <dbReference type="Proteomes" id="UP000326759"/>
    </source>
</evidence>
<dbReference type="OrthoDB" id="5186at2759"/>
<reference evidence="1 2" key="1">
    <citation type="journal article" date="2019" name="PLoS Biol.">
        <title>Sex chromosomes control vertical transmission of feminizing Wolbachia symbionts in an isopod.</title>
        <authorList>
            <person name="Becking T."/>
            <person name="Chebbi M.A."/>
            <person name="Giraud I."/>
            <person name="Moumen B."/>
            <person name="Laverre T."/>
            <person name="Caubet Y."/>
            <person name="Peccoud J."/>
            <person name="Gilbert C."/>
            <person name="Cordaux R."/>
        </authorList>
    </citation>
    <scope>NUCLEOTIDE SEQUENCE [LARGE SCALE GENOMIC DNA]</scope>
    <source>
        <strain evidence="1">ANa2</strain>
        <tissue evidence="1">Whole body excluding digestive tract and cuticle</tissue>
    </source>
</reference>
<dbReference type="Proteomes" id="UP000326759">
    <property type="component" value="Unassembled WGS sequence"/>
</dbReference>
<protein>
    <submittedName>
        <fullName evidence="1">Uncharacterized protein</fullName>
    </submittedName>
</protein>
<dbReference type="AlphaFoldDB" id="A0A5N5SQA5"/>
<accession>A0A5N5SQA5</accession>
<sequence>MSTVEDITVVYNLKMAHSNAARRLQVLRRILQTPKSPFLNFTQKSSSDATKVTLGDISKEIVQPKCVPYVPHLYFSKHIV</sequence>
<gene>
    <name evidence="1" type="ORF">Anas_03748</name>
</gene>
<proteinExistence type="predicted"/>
<comment type="caution">
    <text evidence="1">The sequence shown here is derived from an EMBL/GenBank/DDBJ whole genome shotgun (WGS) entry which is preliminary data.</text>
</comment>